<dbReference type="GO" id="GO:0003700">
    <property type="term" value="F:DNA-binding transcription factor activity"/>
    <property type="evidence" value="ECO:0007669"/>
    <property type="project" value="InterPro"/>
</dbReference>
<comment type="similarity">
    <text evidence="1">Belongs to the LysR transcriptional regulatory family.</text>
</comment>
<dbReference type="Pfam" id="PF00126">
    <property type="entry name" value="HTH_1"/>
    <property type="match status" value="1"/>
</dbReference>
<dbReference type="PANTHER" id="PTHR30126">
    <property type="entry name" value="HTH-TYPE TRANSCRIPTIONAL REGULATOR"/>
    <property type="match status" value="1"/>
</dbReference>
<evidence type="ECO:0000256" key="3">
    <source>
        <dbReference type="ARBA" id="ARBA00023125"/>
    </source>
</evidence>
<evidence type="ECO:0000256" key="2">
    <source>
        <dbReference type="ARBA" id="ARBA00023015"/>
    </source>
</evidence>
<dbReference type="Proteomes" id="UP000615234">
    <property type="component" value="Unassembled WGS sequence"/>
</dbReference>
<organism evidence="6 7">
    <name type="scientific">Coprococcus hominis</name>
    <name type="common">ex Liu et al. 2022</name>
    <dbReference type="NCBI Taxonomy" id="2763039"/>
    <lineage>
        <taxon>Bacteria</taxon>
        <taxon>Bacillati</taxon>
        <taxon>Bacillota</taxon>
        <taxon>Clostridia</taxon>
        <taxon>Lachnospirales</taxon>
        <taxon>Lachnospiraceae</taxon>
        <taxon>Coprococcus</taxon>
    </lineage>
</organism>
<name>A0A8I0DUI2_9FIRM</name>
<evidence type="ECO:0000256" key="4">
    <source>
        <dbReference type="ARBA" id="ARBA00023163"/>
    </source>
</evidence>
<sequence length="292" mass="32825">MDINYEYYKIFYYVAKTASISAAAKELCVSQPAVSQAVKSLEQAIGINLFIRTKKGVSLTGAGELLYKHVAEGYEAISMGEQQLARLMHLETGEIRIGASDMTLQFYLLPHLERFHQLYPGIKVHVTNAPTPSTIDHLFANNIDFGIVTTPLPQNPNMEIRNAREIEDIFIAGPRFNDLKGKILDYQDLQKLPIICLENDTSTRAYVDRFLAHEGVTLTPEFELATSDMIAQFAKRNLGIGSIVADFAGDYIDRGEIFRLSFKNPIPKRNMCIISDRRRGMSIAAMKLMELL</sequence>
<dbReference type="PROSITE" id="PS50931">
    <property type="entry name" value="HTH_LYSR"/>
    <property type="match status" value="1"/>
</dbReference>
<keyword evidence="7" id="KW-1185">Reference proteome</keyword>
<dbReference type="SUPFAM" id="SSF53850">
    <property type="entry name" value="Periplasmic binding protein-like II"/>
    <property type="match status" value="1"/>
</dbReference>
<dbReference type="Gene3D" id="3.40.190.290">
    <property type="match status" value="1"/>
</dbReference>
<accession>A0A8I0DUI2</accession>
<evidence type="ECO:0000313" key="7">
    <source>
        <dbReference type="Proteomes" id="UP000615234"/>
    </source>
</evidence>
<reference evidence="6 7" key="1">
    <citation type="submission" date="2020-08" db="EMBL/GenBank/DDBJ databases">
        <title>Genome public.</title>
        <authorList>
            <person name="Liu C."/>
            <person name="Sun Q."/>
        </authorList>
    </citation>
    <scope>NUCLEOTIDE SEQUENCE [LARGE SCALE GENOMIC DNA]</scope>
    <source>
        <strain evidence="6 7">NSJ-10</strain>
    </source>
</reference>
<comment type="caution">
    <text evidence="6">The sequence shown here is derived from an EMBL/GenBank/DDBJ whole genome shotgun (WGS) entry which is preliminary data.</text>
</comment>
<evidence type="ECO:0000256" key="1">
    <source>
        <dbReference type="ARBA" id="ARBA00009437"/>
    </source>
</evidence>
<dbReference type="AlphaFoldDB" id="A0A8I0DUI2"/>
<evidence type="ECO:0000313" key="6">
    <source>
        <dbReference type="EMBL" id="MBC5663504.1"/>
    </source>
</evidence>
<dbReference type="InterPro" id="IPR036388">
    <property type="entry name" value="WH-like_DNA-bd_sf"/>
</dbReference>
<dbReference type="PRINTS" id="PR00039">
    <property type="entry name" value="HTHLYSR"/>
</dbReference>
<dbReference type="FunFam" id="1.10.10.10:FF:000001">
    <property type="entry name" value="LysR family transcriptional regulator"/>
    <property type="match status" value="1"/>
</dbReference>
<dbReference type="RefSeq" id="WP_117823386.1">
    <property type="nucleotide sequence ID" value="NZ_JACOOX010000006.1"/>
</dbReference>
<dbReference type="GO" id="GO:0000976">
    <property type="term" value="F:transcription cis-regulatory region binding"/>
    <property type="evidence" value="ECO:0007669"/>
    <property type="project" value="TreeGrafter"/>
</dbReference>
<keyword evidence="3" id="KW-0238">DNA-binding</keyword>
<gene>
    <name evidence="6" type="ORF">H8S09_11585</name>
</gene>
<evidence type="ECO:0000259" key="5">
    <source>
        <dbReference type="PROSITE" id="PS50931"/>
    </source>
</evidence>
<dbReference type="Gene3D" id="1.10.10.10">
    <property type="entry name" value="Winged helix-like DNA-binding domain superfamily/Winged helix DNA-binding domain"/>
    <property type="match status" value="1"/>
</dbReference>
<dbReference type="PANTHER" id="PTHR30126:SF64">
    <property type="entry name" value="HTH-TYPE TRANSCRIPTIONAL REGULATOR CITR"/>
    <property type="match status" value="1"/>
</dbReference>
<dbReference type="InterPro" id="IPR000847">
    <property type="entry name" value="LysR_HTH_N"/>
</dbReference>
<proteinExistence type="inferred from homology"/>
<dbReference type="EMBL" id="JACOOX010000006">
    <property type="protein sequence ID" value="MBC5663504.1"/>
    <property type="molecule type" value="Genomic_DNA"/>
</dbReference>
<feature type="domain" description="HTH lysR-type" evidence="5">
    <location>
        <begin position="1"/>
        <end position="60"/>
    </location>
</feature>
<dbReference type="InterPro" id="IPR005119">
    <property type="entry name" value="LysR_subst-bd"/>
</dbReference>
<dbReference type="Pfam" id="PF03466">
    <property type="entry name" value="LysR_substrate"/>
    <property type="match status" value="1"/>
</dbReference>
<dbReference type="InterPro" id="IPR036390">
    <property type="entry name" value="WH_DNA-bd_sf"/>
</dbReference>
<keyword evidence="2" id="KW-0805">Transcription regulation</keyword>
<keyword evidence="4" id="KW-0804">Transcription</keyword>
<dbReference type="SUPFAM" id="SSF46785">
    <property type="entry name" value="Winged helix' DNA-binding domain"/>
    <property type="match status" value="1"/>
</dbReference>
<dbReference type="CDD" id="cd05466">
    <property type="entry name" value="PBP2_LTTR_substrate"/>
    <property type="match status" value="1"/>
</dbReference>
<protein>
    <submittedName>
        <fullName evidence="6">LysR family transcriptional regulator</fullName>
    </submittedName>
</protein>